<dbReference type="EMBL" id="SNYV01000017">
    <property type="protein sequence ID" value="TDQ75383.1"/>
    <property type="molecule type" value="Genomic_DNA"/>
</dbReference>
<evidence type="ECO:0000313" key="1">
    <source>
        <dbReference type="EMBL" id="TDQ75383.1"/>
    </source>
</evidence>
<sequence length="297" mass="34037">MNVCAFGQVSRSVTDDLNGVLKDELIRGMSYNVGFTVEDDGEIVFRNGDNQGSELILLKIQNIFKKAGLLESGMYSLNAYWDLYSTEVYTSIGRSIPSEDFPNFTNYFSYPSVGYRTFAKRLLTDLKNNDFDFNQYVVHIPKLEVYVDERGNPTFMGSNKILPYLDGVKEIPWQPTIYYGKLAKTMVSINLSPFSKDTVAFEAVGLNEVIVMDALFEQNLVKIQLNNVHQMPTANLVVSFVLNAASGRFENPMIHRGQRDKATTFIDFIDKQQPLDINFYWQEYPASGRYYFYINEF</sequence>
<keyword evidence="2" id="KW-1185">Reference proteome</keyword>
<gene>
    <name evidence="1" type="ORF">CLV99_3988</name>
</gene>
<dbReference type="OrthoDB" id="697303at2"/>
<comment type="caution">
    <text evidence="1">The sequence shown here is derived from an EMBL/GenBank/DDBJ whole genome shotgun (WGS) entry which is preliminary data.</text>
</comment>
<dbReference type="Proteomes" id="UP000295292">
    <property type="component" value="Unassembled WGS sequence"/>
</dbReference>
<dbReference type="RefSeq" id="WP_133586145.1">
    <property type="nucleotide sequence ID" value="NZ_SNYV01000017.1"/>
</dbReference>
<organism evidence="1 2">
    <name type="scientific">Sphingobacterium yanglingense</name>
    <dbReference type="NCBI Taxonomy" id="1437280"/>
    <lineage>
        <taxon>Bacteria</taxon>
        <taxon>Pseudomonadati</taxon>
        <taxon>Bacteroidota</taxon>
        <taxon>Sphingobacteriia</taxon>
        <taxon>Sphingobacteriales</taxon>
        <taxon>Sphingobacteriaceae</taxon>
        <taxon>Sphingobacterium</taxon>
    </lineage>
</organism>
<evidence type="ECO:0000313" key="2">
    <source>
        <dbReference type="Proteomes" id="UP000295292"/>
    </source>
</evidence>
<dbReference type="AlphaFoldDB" id="A0A4R6WEA1"/>
<name>A0A4R6WEA1_9SPHI</name>
<accession>A0A4R6WEA1</accession>
<proteinExistence type="predicted"/>
<reference evidence="1 2" key="1">
    <citation type="submission" date="2019-03" db="EMBL/GenBank/DDBJ databases">
        <title>Genomic Encyclopedia of Archaeal and Bacterial Type Strains, Phase II (KMG-II): from individual species to whole genera.</title>
        <authorList>
            <person name="Goeker M."/>
        </authorList>
    </citation>
    <scope>NUCLEOTIDE SEQUENCE [LARGE SCALE GENOMIC DNA]</scope>
    <source>
        <strain evidence="1 2">DSM 28353</strain>
    </source>
</reference>
<protein>
    <submittedName>
        <fullName evidence="1">Uncharacterized protein</fullName>
    </submittedName>
</protein>